<gene>
    <name evidence="1" type="ORF">LCGC14_2019830</name>
</gene>
<sequence length="80" mass="8188">LGPLGDLAEPYLALCKRMSALAAARTGKTDGVAAKAAAIRKDVADLAAKAGDAQAKDTTARLTAAAEYLEQYTPQPGSQQ</sequence>
<name>A0A0F9EXX7_9ZZZZ</name>
<accession>A0A0F9EXX7</accession>
<reference evidence="1" key="1">
    <citation type="journal article" date="2015" name="Nature">
        <title>Complex archaea that bridge the gap between prokaryotes and eukaryotes.</title>
        <authorList>
            <person name="Spang A."/>
            <person name="Saw J.H."/>
            <person name="Jorgensen S.L."/>
            <person name="Zaremba-Niedzwiedzka K."/>
            <person name="Martijn J."/>
            <person name="Lind A.E."/>
            <person name="van Eijk R."/>
            <person name="Schleper C."/>
            <person name="Guy L."/>
            <person name="Ettema T.J."/>
        </authorList>
    </citation>
    <scope>NUCLEOTIDE SEQUENCE</scope>
</reference>
<feature type="non-terminal residue" evidence="1">
    <location>
        <position position="1"/>
    </location>
</feature>
<comment type="caution">
    <text evidence="1">The sequence shown here is derived from an EMBL/GenBank/DDBJ whole genome shotgun (WGS) entry which is preliminary data.</text>
</comment>
<dbReference type="EMBL" id="LAZR01023311">
    <property type="protein sequence ID" value="KKL78943.1"/>
    <property type="molecule type" value="Genomic_DNA"/>
</dbReference>
<proteinExistence type="predicted"/>
<evidence type="ECO:0000313" key="1">
    <source>
        <dbReference type="EMBL" id="KKL78943.1"/>
    </source>
</evidence>
<dbReference type="AlphaFoldDB" id="A0A0F9EXX7"/>
<protein>
    <submittedName>
        <fullName evidence="1">Uncharacterized protein</fullName>
    </submittedName>
</protein>
<organism evidence="1">
    <name type="scientific">marine sediment metagenome</name>
    <dbReference type="NCBI Taxonomy" id="412755"/>
    <lineage>
        <taxon>unclassified sequences</taxon>
        <taxon>metagenomes</taxon>
        <taxon>ecological metagenomes</taxon>
    </lineage>
</organism>